<evidence type="ECO:0000256" key="6">
    <source>
        <dbReference type="SAM" id="MobiDB-lite"/>
    </source>
</evidence>
<protein>
    <recommendedName>
        <fullName evidence="8">BHLH domain-containing protein</fullName>
    </recommendedName>
</protein>
<feature type="transmembrane region" description="Helical" evidence="7">
    <location>
        <begin position="60"/>
        <end position="82"/>
    </location>
</feature>
<evidence type="ECO:0000256" key="1">
    <source>
        <dbReference type="ARBA" id="ARBA00005510"/>
    </source>
</evidence>
<feature type="compositionally biased region" description="Pro residues" evidence="6">
    <location>
        <begin position="276"/>
        <end position="286"/>
    </location>
</feature>
<dbReference type="PROSITE" id="PS50888">
    <property type="entry name" value="BHLH"/>
    <property type="match status" value="1"/>
</dbReference>
<keyword evidence="2" id="KW-0805">Transcription regulation</keyword>
<evidence type="ECO:0000256" key="2">
    <source>
        <dbReference type="ARBA" id="ARBA00023015"/>
    </source>
</evidence>
<dbReference type="SMART" id="SM00353">
    <property type="entry name" value="HLH"/>
    <property type="match status" value="1"/>
</dbReference>
<dbReference type="GO" id="GO:0003677">
    <property type="term" value="F:DNA binding"/>
    <property type="evidence" value="ECO:0007669"/>
    <property type="project" value="UniProtKB-KW"/>
</dbReference>
<dbReference type="GO" id="GO:0046983">
    <property type="term" value="F:protein dimerization activity"/>
    <property type="evidence" value="ECO:0007669"/>
    <property type="project" value="InterPro"/>
</dbReference>
<dbReference type="CDD" id="cd11446">
    <property type="entry name" value="bHLH_AtILR3_like"/>
    <property type="match status" value="1"/>
</dbReference>
<dbReference type="EMBL" id="JACMSC010000006">
    <property type="protein sequence ID" value="KAG6517580.1"/>
    <property type="molecule type" value="Genomic_DNA"/>
</dbReference>
<comment type="similarity">
    <text evidence="1">Belongs to the bHLH protein family.</text>
</comment>
<dbReference type="PANTHER" id="PTHR47075:SF9">
    <property type="entry name" value="TRANSCRIPTION FACTOR BHLH47"/>
    <property type="match status" value="1"/>
</dbReference>
<keyword evidence="10" id="KW-1185">Reference proteome</keyword>
<evidence type="ECO:0000256" key="3">
    <source>
        <dbReference type="ARBA" id="ARBA00023125"/>
    </source>
</evidence>
<dbReference type="Pfam" id="PF23177">
    <property type="entry name" value="bHLH_IRO3"/>
    <property type="match status" value="1"/>
</dbReference>
<evidence type="ECO:0000256" key="7">
    <source>
        <dbReference type="SAM" id="Phobius"/>
    </source>
</evidence>
<dbReference type="Proteomes" id="UP000734854">
    <property type="component" value="Unassembled WGS sequence"/>
</dbReference>
<dbReference type="InterPro" id="IPR036638">
    <property type="entry name" value="HLH_DNA-bd_sf"/>
</dbReference>
<feature type="domain" description="BHLH" evidence="8">
    <location>
        <begin position="121"/>
        <end position="171"/>
    </location>
</feature>
<feature type="transmembrane region" description="Helical" evidence="7">
    <location>
        <begin position="22"/>
        <end position="48"/>
    </location>
</feature>
<keyword evidence="7" id="KW-0812">Transmembrane</keyword>
<organism evidence="9 10">
    <name type="scientific">Zingiber officinale</name>
    <name type="common">Ginger</name>
    <name type="synonym">Amomum zingiber</name>
    <dbReference type="NCBI Taxonomy" id="94328"/>
    <lineage>
        <taxon>Eukaryota</taxon>
        <taxon>Viridiplantae</taxon>
        <taxon>Streptophyta</taxon>
        <taxon>Embryophyta</taxon>
        <taxon>Tracheophyta</taxon>
        <taxon>Spermatophyta</taxon>
        <taxon>Magnoliopsida</taxon>
        <taxon>Liliopsida</taxon>
        <taxon>Zingiberales</taxon>
        <taxon>Zingiberaceae</taxon>
        <taxon>Zingiber</taxon>
    </lineage>
</organism>
<dbReference type="InterPro" id="IPR011598">
    <property type="entry name" value="bHLH_dom"/>
</dbReference>
<dbReference type="InterPro" id="IPR057075">
    <property type="entry name" value="bHLH_IRO3"/>
</dbReference>
<keyword evidence="7" id="KW-1133">Transmembrane helix</keyword>
<proteinExistence type="inferred from homology"/>
<keyword evidence="3" id="KW-0238">DNA-binding</keyword>
<evidence type="ECO:0000313" key="10">
    <source>
        <dbReference type="Proteomes" id="UP000734854"/>
    </source>
</evidence>
<keyword evidence="5" id="KW-0539">Nucleus</keyword>
<dbReference type="AlphaFoldDB" id="A0A8J5LGV1"/>
<evidence type="ECO:0000256" key="4">
    <source>
        <dbReference type="ARBA" id="ARBA00023163"/>
    </source>
</evidence>
<evidence type="ECO:0000259" key="8">
    <source>
        <dbReference type="PROSITE" id="PS50888"/>
    </source>
</evidence>
<keyword evidence="7" id="KW-0472">Membrane</keyword>
<evidence type="ECO:0000256" key="5">
    <source>
        <dbReference type="ARBA" id="ARBA00023242"/>
    </source>
</evidence>
<dbReference type="SUPFAM" id="SSF47459">
    <property type="entry name" value="HLH, helix-loop-helix DNA-binding domain"/>
    <property type="match status" value="1"/>
</dbReference>
<comment type="caution">
    <text evidence="9">The sequence shown here is derived from an EMBL/GenBank/DDBJ whole genome shotgun (WGS) entry which is preliminary data.</text>
</comment>
<evidence type="ECO:0000313" key="9">
    <source>
        <dbReference type="EMBL" id="KAG6517580.1"/>
    </source>
</evidence>
<dbReference type="Gene3D" id="4.10.280.10">
    <property type="entry name" value="Helix-loop-helix DNA-binding domain"/>
    <property type="match status" value="1"/>
</dbReference>
<sequence length="333" mass="36955">MPSAAPPAVKVIRHASPFSLDFHFLCLLGFPGLVQLPCLTLLLLGSGISKRFILFSWRLLLLRLILSDSFFFLSFGFDLVVLGKASRRMVSEDLPTTAIESNVAAESQGSLACKKGQTRVPKKIHKAEREKLKRDQLNELFVELGHVLEPDHQNNCKASILGDTTRVLRDLFAQVDSLRKENAALLTESRYITVERNELKDENNALQSEISVLQNELQRRTQSVPSWNDTTTANSLTKPQPTTTALQMQHQPIIIGPMQAAPVQELQLFPVERTPPTTPPGPPPQVTRPHARYAAPFDLWSGQLLSTLPKTSEGERCGSNSTSTTSKEESDEP</sequence>
<accession>A0A8J5LGV1</accession>
<keyword evidence="4" id="KW-0804">Transcription</keyword>
<gene>
    <name evidence="9" type="ORF">ZIOFF_020976</name>
</gene>
<feature type="region of interest" description="Disordered" evidence="6">
    <location>
        <begin position="222"/>
        <end position="241"/>
    </location>
</feature>
<dbReference type="PANTHER" id="PTHR47075">
    <property type="entry name" value="TRANSCRIPTION FACTOR BHLH47"/>
    <property type="match status" value="1"/>
</dbReference>
<reference evidence="9 10" key="1">
    <citation type="submission" date="2020-08" db="EMBL/GenBank/DDBJ databases">
        <title>Plant Genome Project.</title>
        <authorList>
            <person name="Zhang R.-G."/>
        </authorList>
    </citation>
    <scope>NUCLEOTIDE SEQUENCE [LARGE SCALE GENOMIC DNA]</scope>
    <source>
        <tissue evidence="9">Rhizome</tissue>
    </source>
</reference>
<name>A0A8J5LGV1_ZINOF</name>
<feature type="region of interest" description="Disordered" evidence="6">
    <location>
        <begin position="271"/>
        <end position="333"/>
    </location>
</feature>